<dbReference type="EMBL" id="WUYX01000060">
    <property type="protein sequence ID" value="MXV63793.1"/>
    <property type="molecule type" value="Genomic_DNA"/>
</dbReference>
<keyword evidence="2" id="KW-1185">Reference proteome</keyword>
<sequence length="63" mass="6906">MLANRKPTDQDDGTKRYLVKCEGCAFEDTADGRDTATTIGTDHQRETQHEVVAVEVPPALDTS</sequence>
<organism evidence="1 2">
    <name type="scientific">Natronorubrum halalkaliphilum</name>
    <dbReference type="NCBI Taxonomy" id="2691917"/>
    <lineage>
        <taxon>Archaea</taxon>
        <taxon>Methanobacteriati</taxon>
        <taxon>Methanobacteriota</taxon>
        <taxon>Stenosarchaea group</taxon>
        <taxon>Halobacteria</taxon>
        <taxon>Halobacteriales</taxon>
        <taxon>Natrialbaceae</taxon>
        <taxon>Natronorubrum</taxon>
    </lineage>
</organism>
<accession>A0A6B0VRM6</accession>
<evidence type="ECO:0000313" key="1">
    <source>
        <dbReference type="EMBL" id="MXV63793.1"/>
    </source>
</evidence>
<dbReference type="OrthoDB" id="174605at2157"/>
<dbReference type="Proteomes" id="UP000434101">
    <property type="component" value="Unassembled WGS sequence"/>
</dbReference>
<reference evidence="1 2" key="1">
    <citation type="submission" date="2020-01" db="EMBL/GenBank/DDBJ databases">
        <title>Natronorubrum sp. JWXQ-INN 674 isolated from Inner Mongolia Autonomous Region of China.</title>
        <authorList>
            <person name="Xue Q."/>
        </authorList>
    </citation>
    <scope>NUCLEOTIDE SEQUENCE [LARGE SCALE GENOMIC DNA]</scope>
    <source>
        <strain evidence="1 2">JWXQ-INN-674</strain>
    </source>
</reference>
<dbReference type="AlphaFoldDB" id="A0A6B0VRM6"/>
<gene>
    <name evidence="1" type="ORF">GS429_17340</name>
</gene>
<dbReference type="RefSeq" id="WP_160066600.1">
    <property type="nucleotide sequence ID" value="NZ_WUYX01000060.1"/>
</dbReference>
<protein>
    <submittedName>
        <fullName evidence="1">Uncharacterized protein</fullName>
    </submittedName>
</protein>
<evidence type="ECO:0000313" key="2">
    <source>
        <dbReference type="Proteomes" id="UP000434101"/>
    </source>
</evidence>
<name>A0A6B0VRM6_9EURY</name>
<comment type="caution">
    <text evidence="1">The sequence shown here is derived from an EMBL/GenBank/DDBJ whole genome shotgun (WGS) entry which is preliminary data.</text>
</comment>
<proteinExistence type="predicted"/>